<comment type="caution">
    <text evidence="1">The sequence shown here is derived from an EMBL/GenBank/DDBJ whole genome shotgun (WGS) entry which is preliminary data.</text>
</comment>
<reference evidence="1 2" key="1">
    <citation type="journal article" date="2017" name="Curr. Biol.">
        <title>The Evolution of Venom by Co-option of Single-Copy Genes.</title>
        <authorList>
            <person name="Martinson E.O."/>
            <person name="Mrinalini"/>
            <person name="Kelkar Y.D."/>
            <person name="Chang C.H."/>
            <person name="Werren J.H."/>
        </authorList>
    </citation>
    <scope>NUCLEOTIDE SEQUENCE [LARGE SCALE GENOMIC DNA]</scope>
    <source>
        <strain evidence="1 2">Alberta</strain>
        <tissue evidence="1">Whole body</tissue>
    </source>
</reference>
<accession>A0A232FL32</accession>
<gene>
    <name evidence="1" type="ORF">TSAR_000794</name>
</gene>
<protein>
    <submittedName>
        <fullName evidence="1">Uncharacterized protein</fullName>
    </submittedName>
</protein>
<keyword evidence="2" id="KW-1185">Reference proteome</keyword>
<evidence type="ECO:0000313" key="2">
    <source>
        <dbReference type="Proteomes" id="UP000215335"/>
    </source>
</evidence>
<sequence>MNEELNLHLRNNIIKLQSIVHNQLSSPRYINLFKYSWYKSGYTDVHPENFENPVNFAFRLQSNILCKIAVRSNVAIV</sequence>
<dbReference type="EMBL" id="NNAY01000056">
    <property type="protein sequence ID" value="OXU31456.1"/>
    <property type="molecule type" value="Genomic_DNA"/>
</dbReference>
<name>A0A232FL32_9HYME</name>
<dbReference type="STRING" id="543379.A0A232FL32"/>
<evidence type="ECO:0000313" key="1">
    <source>
        <dbReference type="EMBL" id="OXU31456.1"/>
    </source>
</evidence>
<dbReference type="Proteomes" id="UP000215335">
    <property type="component" value="Unassembled WGS sequence"/>
</dbReference>
<dbReference type="AlphaFoldDB" id="A0A232FL32"/>
<organism evidence="1 2">
    <name type="scientific">Trichomalopsis sarcophagae</name>
    <dbReference type="NCBI Taxonomy" id="543379"/>
    <lineage>
        <taxon>Eukaryota</taxon>
        <taxon>Metazoa</taxon>
        <taxon>Ecdysozoa</taxon>
        <taxon>Arthropoda</taxon>
        <taxon>Hexapoda</taxon>
        <taxon>Insecta</taxon>
        <taxon>Pterygota</taxon>
        <taxon>Neoptera</taxon>
        <taxon>Endopterygota</taxon>
        <taxon>Hymenoptera</taxon>
        <taxon>Apocrita</taxon>
        <taxon>Proctotrupomorpha</taxon>
        <taxon>Chalcidoidea</taxon>
        <taxon>Pteromalidae</taxon>
        <taxon>Pteromalinae</taxon>
        <taxon>Trichomalopsis</taxon>
    </lineage>
</organism>
<proteinExistence type="predicted"/>